<sequence length="98" mass="10459">MDLRARRMMVLMRDPRVGSETEEIEHTFDPAGSGSTCQGSAPPAPHHPGPPAHHITDHPCRWAARGGRGSGRAGPVRQSGGSPLLGCQTKGRSCVNRR</sequence>
<organism evidence="2 3">
    <name type="scientific">Frankia canadensis</name>
    <dbReference type="NCBI Taxonomy" id="1836972"/>
    <lineage>
        <taxon>Bacteria</taxon>
        <taxon>Bacillati</taxon>
        <taxon>Actinomycetota</taxon>
        <taxon>Actinomycetes</taxon>
        <taxon>Frankiales</taxon>
        <taxon>Frankiaceae</taxon>
        <taxon>Frankia</taxon>
    </lineage>
</organism>
<dbReference type="EMBL" id="FZMO01000257">
    <property type="protein sequence ID" value="SNQ49434.1"/>
    <property type="molecule type" value="Genomic_DNA"/>
</dbReference>
<protein>
    <submittedName>
        <fullName evidence="2">Uncharacterized protein</fullName>
    </submittedName>
</protein>
<proteinExistence type="predicted"/>
<accession>A0A2I2KUU8</accession>
<gene>
    <name evidence="2" type="ORF">FRACA_330037</name>
</gene>
<keyword evidence="3" id="KW-1185">Reference proteome</keyword>
<evidence type="ECO:0000313" key="3">
    <source>
        <dbReference type="Proteomes" id="UP000234331"/>
    </source>
</evidence>
<reference evidence="2 3" key="1">
    <citation type="submission" date="2017-06" db="EMBL/GenBank/DDBJ databases">
        <authorList>
            <person name="Kim H.J."/>
            <person name="Triplett B.A."/>
        </authorList>
    </citation>
    <scope>NUCLEOTIDE SEQUENCE [LARGE SCALE GENOMIC DNA]</scope>
    <source>
        <strain evidence="2">FRACA_ARgP5</strain>
    </source>
</reference>
<feature type="compositionally biased region" description="Basic and acidic residues" evidence="1">
    <location>
        <begin position="16"/>
        <end position="28"/>
    </location>
</feature>
<evidence type="ECO:0000313" key="2">
    <source>
        <dbReference type="EMBL" id="SNQ49434.1"/>
    </source>
</evidence>
<feature type="region of interest" description="Disordered" evidence="1">
    <location>
        <begin position="16"/>
        <end position="98"/>
    </location>
</feature>
<dbReference type="AlphaFoldDB" id="A0A2I2KUU8"/>
<evidence type="ECO:0000256" key="1">
    <source>
        <dbReference type="SAM" id="MobiDB-lite"/>
    </source>
</evidence>
<dbReference type="Proteomes" id="UP000234331">
    <property type="component" value="Unassembled WGS sequence"/>
</dbReference>
<name>A0A2I2KUU8_9ACTN</name>
<feature type="compositionally biased region" description="Pro residues" evidence="1">
    <location>
        <begin position="42"/>
        <end position="51"/>
    </location>
</feature>